<dbReference type="PANTHER" id="PTHR33221:SF15">
    <property type="entry name" value="HTH-TYPE TRANSCRIPTIONAL REGULATOR YWGB-RELATED"/>
    <property type="match status" value="1"/>
</dbReference>
<protein>
    <submittedName>
        <fullName evidence="1">Transcriptional regulator</fullName>
    </submittedName>
</protein>
<dbReference type="Pfam" id="PF02082">
    <property type="entry name" value="Rrf2"/>
    <property type="match status" value="1"/>
</dbReference>
<dbReference type="PROSITE" id="PS51197">
    <property type="entry name" value="HTH_RRF2_2"/>
    <property type="match status" value="1"/>
</dbReference>
<dbReference type="InterPro" id="IPR036390">
    <property type="entry name" value="WH_DNA-bd_sf"/>
</dbReference>
<sequence length="154" mass="16152">MKHNGKLALALHSLGHLALSQTPMTSEAIAAQNQTHPVVVRRVLGRLRAAGLLQSEKGHAGGWRLARPAAQISVADVYAAIDEPFLSLQLPKAPPECGIVAAMQTLVSAAMTEAEAVLHSHFARQSIADLAQAMQGHGHAAPEKPAFLPGDSPL</sequence>
<dbReference type="RefSeq" id="WP_284324852.1">
    <property type="nucleotide sequence ID" value="NZ_BSPP01000005.1"/>
</dbReference>
<dbReference type="Proteomes" id="UP001157355">
    <property type="component" value="Unassembled WGS sequence"/>
</dbReference>
<dbReference type="GO" id="GO:0003700">
    <property type="term" value="F:DNA-binding transcription factor activity"/>
    <property type="evidence" value="ECO:0007669"/>
    <property type="project" value="TreeGrafter"/>
</dbReference>
<gene>
    <name evidence="1" type="ORF">GCM10010873_16080</name>
</gene>
<reference evidence="1 2" key="1">
    <citation type="journal article" date="2014" name="Int. J. Syst. Evol. Microbiol.">
        <title>Complete genome sequence of Corynebacterium casei LMG S-19264T (=DSM 44701T), isolated from a smear-ripened cheese.</title>
        <authorList>
            <consortium name="US DOE Joint Genome Institute (JGI-PGF)"/>
            <person name="Walter F."/>
            <person name="Albersmeier A."/>
            <person name="Kalinowski J."/>
            <person name="Ruckert C."/>
        </authorList>
    </citation>
    <scope>NUCLEOTIDE SEQUENCE [LARGE SCALE GENOMIC DNA]</scope>
    <source>
        <strain evidence="1 2">NBRC 111766</strain>
    </source>
</reference>
<dbReference type="InterPro" id="IPR036388">
    <property type="entry name" value="WH-like_DNA-bd_sf"/>
</dbReference>
<comment type="caution">
    <text evidence="1">The sequence shown here is derived from an EMBL/GenBank/DDBJ whole genome shotgun (WGS) entry which is preliminary data.</text>
</comment>
<dbReference type="GO" id="GO:0005829">
    <property type="term" value="C:cytosol"/>
    <property type="evidence" value="ECO:0007669"/>
    <property type="project" value="TreeGrafter"/>
</dbReference>
<accession>A0AA37U365</accession>
<evidence type="ECO:0000313" key="2">
    <source>
        <dbReference type="Proteomes" id="UP001157355"/>
    </source>
</evidence>
<organism evidence="1 2">
    <name type="scientific">Cypionkella aquatica</name>
    <dbReference type="NCBI Taxonomy" id="1756042"/>
    <lineage>
        <taxon>Bacteria</taxon>
        <taxon>Pseudomonadati</taxon>
        <taxon>Pseudomonadota</taxon>
        <taxon>Alphaproteobacteria</taxon>
        <taxon>Rhodobacterales</taxon>
        <taxon>Paracoccaceae</taxon>
        <taxon>Cypionkella</taxon>
    </lineage>
</organism>
<dbReference type="EMBL" id="BSPP01000005">
    <property type="protein sequence ID" value="GLS86634.1"/>
    <property type="molecule type" value="Genomic_DNA"/>
</dbReference>
<evidence type="ECO:0000313" key="1">
    <source>
        <dbReference type="EMBL" id="GLS86634.1"/>
    </source>
</evidence>
<dbReference type="InterPro" id="IPR000944">
    <property type="entry name" value="Tscrpt_reg_Rrf2"/>
</dbReference>
<dbReference type="PANTHER" id="PTHR33221">
    <property type="entry name" value="WINGED HELIX-TURN-HELIX TRANSCRIPTIONAL REGULATOR, RRF2 FAMILY"/>
    <property type="match status" value="1"/>
</dbReference>
<keyword evidence="2" id="KW-1185">Reference proteome</keyword>
<dbReference type="SUPFAM" id="SSF46785">
    <property type="entry name" value="Winged helix' DNA-binding domain"/>
    <property type="match status" value="1"/>
</dbReference>
<dbReference type="Gene3D" id="1.10.10.10">
    <property type="entry name" value="Winged helix-like DNA-binding domain superfamily/Winged helix DNA-binding domain"/>
    <property type="match status" value="1"/>
</dbReference>
<proteinExistence type="predicted"/>
<name>A0AA37U365_9RHOB</name>
<dbReference type="AlphaFoldDB" id="A0AA37U365"/>